<dbReference type="AlphaFoldDB" id="A0AA40ELH1"/>
<keyword evidence="4" id="KW-1185">Reference proteome</keyword>
<dbReference type="Pfam" id="PF01926">
    <property type="entry name" value="MMR_HSR1"/>
    <property type="match status" value="1"/>
</dbReference>
<dbReference type="SUPFAM" id="SSF52540">
    <property type="entry name" value="P-loop containing nucleoside triphosphate hydrolases"/>
    <property type="match status" value="1"/>
</dbReference>
<keyword evidence="1" id="KW-0175">Coiled coil</keyword>
<gene>
    <name evidence="3" type="ORF">B0T18DRAFT_473443</name>
</gene>
<dbReference type="InterPro" id="IPR027417">
    <property type="entry name" value="P-loop_NTPase"/>
</dbReference>
<dbReference type="Gene3D" id="3.40.50.300">
    <property type="entry name" value="P-loop containing nucleotide triphosphate hydrolases"/>
    <property type="match status" value="1"/>
</dbReference>
<dbReference type="GO" id="GO:0005525">
    <property type="term" value="F:GTP binding"/>
    <property type="evidence" value="ECO:0007669"/>
    <property type="project" value="InterPro"/>
</dbReference>
<evidence type="ECO:0000256" key="1">
    <source>
        <dbReference type="SAM" id="Coils"/>
    </source>
</evidence>
<name>A0AA40ELH1_9PEZI</name>
<accession>A0AA40ELH1</accession>
<evidence type="ECO:0000259" key="2">
    <source>
        <dbReference type="Pfam" id="PF01926"/>
    </source>
</evidence>
<feature type="coiled-coil region" evidence="1">
    <location>
        <begin position="303"/>
        <end position="337"/>
    </location>
</feature>
<protein>
    <recommendedName>
        <fullName evidence="2">G domain-containing protein</fullName>
    </recommendedName>
</protein>
<reference evidence="3" key="1">
    <citation type="submission" date="2023-06" db="EMBL/GenBank/DDBJ databases">
        <title>Genome-scale phylogeny and comparative genomics of the fungal order Sordariales.</title>
        <authorList>
            <consortium name="Lawrence Berkeley National Laboratory"/>
            <person name="Hensen N."/>
            <person name="Bonometti L."/>
            <person name="Westerberg I."/>
            <person name="Brannstrom I.O."/>
            <person name="Guillou S."/>
            <person name="Cros-Aarteil S."/>
            <person name="Calhoun S."/>
            <person name="Haridas S."/>
            <person name="Kuo A."/>
            <person name="Mondo S."/>
            <person name="Pangilinan J."/>
            <person name="Riley R."/>
            <person name="LaButti K."/>
            <person name="Andreopoulos B."/>
            <person name="Lipzen A."/>
            <person name="Chen C."/>
            <person name="Yanf M."/>
            <person name="Daum C."/>
            <person name="Ng V."/>
            <person name="Clum A."/>
            <person name="Steindorff A."/>
            <person name="Ohm R."/>
            <person name="Martin F."/>
            <person name="Silar P."/>
            <person name="Natvig D."/>
            <person name="Lalanne C."/>
            <person name="Gautier V."/>
            <person name="Ament-velasquez S.L."/>
            <person name="Kruys A."/>
            <person name="Hutchinson M.I."/>
            <person name="Powell A.J."/>
            <person name="Barry K."/>
            <person name="Miller A.N."/>
            <person name="Grigoriev I.V."/>
            <person name="Debuchy R."/>
            <person name="Gladieux P."/>
            <person name="Thoren M.H."/>
            <person name="Johannesson H."/>
        </authorList>
    </citation>
    <scope>NUCLEOTIDE SEQUENCE</scope>
    <source>
        <strain evidence="3">SMH3187-1</strain>
    </source>
</reference>
<organism evidence="3 4">
    <name type="scientific">Schizothecium vesticola</name>
    <dbReference type="NCBI Taxonomy" id="314040"/>
    <lineage>
        <taxon>Eukaryota</taxon>
        <taxon>Fungi</taxon>
        <taxon>Dikarya</taxon>
        <taxon>Ascomycota</taxon>
        <taxon>Pezizomycotina</taxon>
        <taxon>Sordariomycetes</taxon>
        <taxon>Sordariomycetidae</taxon>
        <taxon>Sordariales</taxon>
        <taxon>Schizotheciaceae</taxon>
        <taxon>Schizothecium</taxon>
    </lineage>
</organism>
<feature type="domain" description="G" evidence="2">
    <location>
        <begin position="17"/>
        <end position="156"/>
    </location>
</feature>
<evidence type="ECO:0000313" key="3">
    <source>
        <dbReference type="EMBL" id="KAK0741547.1"/>
    </source>
</evidence>
<dbReference type="EMBL" id="JAUKUD010000006">
    <property type="protein sequence ID" value="KAK0741547.1"/>
    <property type="molecule type" value="Genomic_DNA"/>
</dbReference>
<comment type="caution">
    <text evidence="3">The sequence shown here is derived from an EMBL/GenBank/DDBJ whole genome shotgun (WGS) entry which is preliminary data.</text>
</comment>
<proteinExistence type="predicted"/>
<evidence type="ECO:0000313" key="4">
    <source>
        <dbReference type="Proteomes" id="UP001172155"/>
    </source>
</evidence>
<dbReference type="Proteomes" id="UP001172155">
    <property type="component" value="Unassembled WGS sequence"/>
</dbReference>
<dbReference type="InterPro" id="IPR006073">
    <property type="entry name" value="GTP-bd"/>
</dbReference>
<sequence>MGATEFNCRCGQKPTNILLVGCTQHGKSSLIRALFDYAGLKHDGDNVKIGAYGNSSTTKDCTTFEIVVKKRDHFIRDDDGKVRMVNMDKFTPHEVSDLMDDAAEEFSRPTGKHVHLRIIDTPGLDDSDNAAAARKKGSQALRGATPLRVVDEKHKMAILKAVAEAGYISSVCFVISSQSPLNFSLQGLLKEYLEIFKLSRLNKAYHFLHTKVDAEALFETKTQSRAVLVSQKLGEHGASHHFMENLPDPNDPVAVYFAHRSMAKWLAEISVQTSQPVTELKYPKSDGHKAMDKTLRMVMDLDLEHYKDLARKATNELASLEAKQKRLSARRDVQEEAWSDLYNRIDRLNTTDLVEIESRYGSERSHFFRRSLVVWDIGTDYTIRKVTRDPASPSYSTWGSYDDSTWVGNKSYYNSLYSDSRDSSVSGTVKLFAWKSDVEANEISRLQTEKSDAWSEYQQTETELTETRTAITTATATKKSKEDQVSTCQTRIAKLNPTSIPLSAIQTNGAYYATCSLISYAFAVGLTQNKIHKFQFPSAWPADDTTATRITAKYAAKVHDAQTMRATCEAMAAGLDDEISALKTTADTLSVCGKRIAKGIADVQNRITEQLTPPSPTREGVSSAIARTAADRDATQRLVDYLRDEVGPLLDTGRRCAENTLGEYVEQLVARQVFVQAAAEKVAEAIGKYVLAKEKWMERELDVTASLEAARAMNDTLTTVGYLTVGPFGVLKEATDELGAGSEEAWDVLYYHVREAYLDDPARFEWVMRAIS</sequence>